<dbReference type="InterPro" id="IPR041698">
    <property type="entry name" value="Methyltransf_25"/>
</dbReference>
<sequence>MSFLTEFIRSPWTVGAVAPSSAALARVATAPVPRTAGTVVVELGAGTGAFTGHIQQRLAGNGHHVAVEINERLAIRLATRYPTVDVALADARDLDAVLASRGLPHADVIVSGLPWAAFAEGQQRDVLSAAVDALSPGGVFTTFAYVHARWAPPARRLQRALESRFDEVVVGRTVWGNLPPALVYHCRRPAPVPVAGAGTRGGRAVHPSGR</sequence>
<comment type="caution">
    <text evidence="2">The sequence shown here is derived from an EMBL/GenBank/DDBJ whole genome shotgun (WGS) entry which is preliminary data.</text>
</comment>
<reference evidence="2 3" key="1">
    <citation type="submission" date="2023-08" db="EMBL/GenBank/DDBJ databases">
        <title>Phytohabitans sansha sp. nov., isolated from marine sediment.</title>
        <authorList>
            <person name="Zhao Y."/>
            <person name="Yi K."/>
        </authorList>
    </citation>
    <scope>NUCLEOTIDE SEQUENCE [LARGE SCALE GENOMIC DNA]</scope>
    <source>
        <strain evidence="2 3">ZYX-F-186</strain>
    </source>
</reference>
<dbReference type="EMBL" id="JAVHUY010000048">
    <property type="protein sequence ID" value="MDQ7909876.1"/>
    <property type="molecule type" value="Genomic_DNA"/>
</dbReference>
<dbReference type="GO" id="GO:0008168">
    <property type="term" value="F:methyltransferase activity"/>
    <property type="evidence" value="ECO:0007669"/>
    <property type="project" value="UniProtKB-KW"/>
</dbReference>
<dbReference type="Pfam" id="PF13649">
    <property type="entry name" value="Methyltransf_25"/>
    <property type="match status" value="1"/>
</dbReference>
<gene>
    <name evidence="2" type="ORF">RB614_35805</name>
</gene>
<dbReference type="CDD" id="cd02440">
    <property type="entry name" value="AdoMet_MTases"/>
    <property type="match status" value="1"/>
</dbReference>
<evidence type="ECO:0000259" key="1">
    <source>
        <dbReference type="Pfam" id="PF13649"/>
    </source>
</evidence>
<feature type="domain" description="Methyltransferase" evidence="1">
    <location>
        <begin position="40"/>
        <end position="138"/>
    </location>
</feature>
<dbReference type="InterPro" id="IPR029063">
    <property type="entry name" value="SAM-dependent_MTases_sf"/>
</dbReference>
<dbReference type="RefSeq" id="WP_308717133.1">
    <property type="nucleotide sequence ID" value="NZ_JAVHUY010000048.1"/>
</dbReference>
<accession>A0ABU0ZSW7</accession>
<organism evidence="2 3">
    <name type="scientific">Phytohabitans maris</name>
    <dbReference type="NCBI Taxonomy" id="3071409"/>
    <lineage>
        <taxon>Bacteria</taxon>
        <taxon>Bacillati</taxon>
        <taxon>Actinomycetota</taxon>
        <taxon>Actinomycetes</taxon>
        <taxon>Micromonosporales</taxon>
        <taxon>Micromonosporaceae</taxon>
    </lineage>
</organism>
<dbReference type="GO" id="GO:0032259">
    <property type="term" value="P:methylation"/>
    <property type="evidence" value="ECO:0007669"/>
    <property type="project" value="UniProtKB-KW"/>
</dbReference>
<dbReference type="SUPFAM" id="SSF53335">
    <property type="entry name" value="S-adenosyl-L-methionine-dependent methyltransferases"/>
    <property type="match status" value="1"/>
</dbReference>
<keyword evidence="2" id="KW-0489">Methyltransferase</keyword>
<evidence type="ECO:0000313" key="3">
    <source>
        <dbReference type="Proteomes" id="UP001230908"/>
    </source>
</evidence>
<proteinExistence type="predicted"/>
<evidence type="ECO:0000313" key="2">
    <source>
        <dbReference type="EMBL" id="MDQ7909876.1"/>
    </source>
</evidence>
<keyword evidence="2" id="KW-0808">Transferase</keyword>
<dbReference type="Gene3D" id="3.40.50.150">
    <property type="entry name" value="Vaccinia Virus protein VP39"/>
    <property type="match status" value="1"/>
</dbReference>
<dbReference type="Proteomes" id="UP001230908">
    <property type="component" value="Unassembled WGS sequence"/>
</dbReference>
<keyword evidence="3" id="KW-1185">Reference proteome</keyword>
<protein>
    <submittedName>
        <fullName evidence="2">Methyltransferase domain-containing protein</fullName>
    </submittedName>
</protein>
<name>A0ABU0ZSW7_9ACTN</name>